<proteinExistence type="inferred from homology"/>
<dbReference type="PROSITE" id="PS50004">
    <property type="entry name" value="C2"/>
    <property type="match status" value="1"/>
</dbReference>
<organism evidence="6 11">
    <name type="scientific">Rotaria magnacalcarata</name>
    <dbReference type="NCBI Taxonomy" id="392030"/>
    <lineage>
        <taxon>Eukaryota</taxon>
        <taxon>Metazoa</taxon>
        <taxon>Spiralia</taxon>
        <taxon>Gnathifera</taxon>
        <taxon>Rotifera</taxon>
        <taxon>Eurotatoria</taxon>
        <taxon>Bdelloidea</taxon>
        <taxon>Philodinida</taxon>
        <taxon>Philodinidae</taxon>
        <taxon>Rotaria</taxon>
    </lineage>
</organism>
<accession>A0A815Z8L8</accession>
<dbReference type="InterPro" id="IPR000008">
    <property type="entry name" value="C2_dom"/>
</dbReference>
<dbReference type="Proteomes" id="UP000663856">
    <property type="component" value="Unassembled WGS sequence"/>
</dbReference>
<feature type="region of interest" description="Disordered" evidence="4">
    <location>
        <begin position="228"/>
        <end position="250"/>
    </location>
</feature>
<reference evidence="6" key="1">
    <citation type="submission" date="2021-02" db="EMBL/GenBank/DDBJ databases">
        <authorList>
            <person name="Nowell W R."/>
        </authorList>
    </citation>
    <scope>NUCLEOTIDE SEQUENCE</scope>
</reference>
<dbReference type="EMBL" id="CAJNOW010010453">
    <property type="protein sequence ID" value="CAF1581187.1"/>
    <property type="molecule type" value="Genomic_DNA"/>
</dbReference>
<dbReference type="AlphaFoldDB" id="A0A815Z8L8"/>
<feature type="compositionally biased region" description="Polar residues" evidence="4">
    <location>
        <begin position="240"/>
        <end position="250"/>
    </location>
</feature>
<sequence>MSNISPNRSTRPTTTSIFDVVRQAQQQQNLSPMMSSYLNRYENDNDKLFLENFEEVAQKHEERRQKIKKDEETENEKMPPEYRITFGEKPEGITSKEYELLYIETLYTIKHKIGMTTSTHSEGENDLYSYAQEAFGLLMEDHQRLLNKASEEKPPILILNIEIVEAKDLEAKDANGFSDPYCMLGIVPEVKKFGVRQQASAAGVSSDEEGSSDSKLGFMKRLKSFRKSTIRRSQGKEKTVSTTGTSPQNNCSLRDKLPAKYIQTTDVKKATLNPIWMEKFRFNIESSKTETFHLDIWDHDDEFSVFEAARKLNQVQGFKGLNRYFKQIAQSARTNSNESSNVDDFLGSVNLKVNEIPSTGIDKWFSLEGRSENSKVHGQIHVRASLATREDRGVSEEDNWTDIKQHVELLQIFIDHELKKFKGQTTKWSGTLSRDAETILHQHAIQGDITDIQRKMCRWIAYSKKHLERTLTHKLLLSITEQLEQAWQPTSLSRDESDMLREGFTLFINHCFKQIAKLRELFPAANRIAMERLEQLLTIVAKLHSMEVFRYCCPFQNSLQHELSLIITAGTMEWFDRMVINITKPRLRSDEDILRNTSELIYVLIADGKK</sequence>
<evidence type="ECO:0000313" key="11">
    <source>
        <dbReference type="Proteomes" id="UP000663834"/>
    </source>
</evidence>
<keyword evidence="2" id="KW-0268">Exocytosis</keyword>
<evidence type="ECO:0000256" key="1">
    <source>
        <dbReference type="ARBA" id="ARBA00005823"/>
    </source>
</evidence>
<evidence type="ECO:0000256" key="2">
    <source>
        <dbReference type="ARBA" id="ARBA00022483"/>
    </source>
</evidence>
<evidence type="ECO:0000313" key="6">
    <source>
        <dbReference type="EMBL" id="CAF1581187.1"/>
    </source>
</evidence>
<evidence type="ECO:0000313" key="10">
    <source>
        <dbReference type="EMBL" id="CAF3853807.1"/>
    </source>
</evidence>
<dbReference type="InterPro" id="IPR035892">
    <property type="entry name" value="C2_domain_sf"/>
</dbReference>
<dbReference type="OrthoDB" id="10036543at2759"/>
<dbReference type="Gene3D" id="2.60.40.150">
    <property type="entry name" value="C2 domain"/>
    <property type="match status" value="1"/>
</dbReference>
<gene>
    <name evidence="6" type="ORF">KQP761_LOCUS20181</name>
    <name evidence="7" type="ORF">MBJ925_LOCUS11673</name>
    <name evidence="10" type="ORF">SMN809_LOCUS4168</name>
    <name evidence="9" type="ORF">WKI299_LOCUS25126</name>
    <name evidence="8" type="ORF">XDN619_LOCUS20510</name>
</gene>
<evidence type="ECO:0000313" key="8">
    <source>
        <dbReference type="EMBL" id="CAF2109753.1"/>
    </source>
</evidence>
<dbReference type="CDD" id="cd08676">
    <property type="entry name" value="C2A_Munc13-like"/>
    <property type="match status" value="1"/>
</dbReference>
<dbReference type="EMBL" id="CAJNRE010005188">
    <property type="protein sequence ID" value="CAF2042881.1"/>
    <property type="molecule type" value="Genomic_DNA"/>
</dbReference>
<comment type="caution">
    <text evidence="6">The sequence shown here is derived from an EMBL/GenBank/DDBJ whole genome shotgun (WGS) entry which is preliminary data.</text>
</comment>
<name>A0A815Z8L8_9BILA</name>
<dbReference type="Proteomes" id="UP000663834">
    <property type="component" value="Unassembled WGS sequence"/>
</dbReference>
<dbReference type="PANTHER" id="PTHR45999">
    <property type="entry name" value="UNC-13-4A, ISOFORM B"/>
    <property type="match status" value="1"/>
</dbReference>
<keyword evidence="3" id="KW-0175">Coiled coil</keyword>
<feature type="domain" description="C2" evidence="5">
    <location>
        <begin position="140"/>
        <end position="332"/>
    </location>
</feature>
<dbReference type="Proteomes" id="UP000663824">
    <property type="component" value="Unassembled WGS sequence"/>
</dbReference>
<comment type="similarity">
    <text evidence="1">Belongs to the unc-13 family.</text>
</comment>
<evidence type="ECO:0000256" key="4">
    <source>
        <dbReference type="SAM" id="MobiDB-lite"/>
    </source>
</evidence>
<dbReference type="GO" id="GO:0006887">
    <property type="term" value="P:exocytosis"/>
    <property type="evidence" value="ECO:0007669"/>
    <property type="project" value="UniProtKB-KW"/>
</dbReference>
<dbReference type="EMBL" id="CAJNRF010010780">
    <property type="protein sequence ID" value="CAF2124802.1"/>
    <property type="molecule type" value="Genomic_DNA"/>
</dbReference>
<dbReference type="SMART" id="SM00239">
    <property type="entry name" value="C2"/>
    <property type="match status" value="1"/>
</dbReference>
<dbReference type="SUPFAM" id="SSF49562">
    <property type="entry name" value="C2 domain (Calcium/lipid-binding domain, CaLB)"/>
    <property type="match status" value="1"/>
</dbReference>
<evidence type="ECO:0000313" key="7">
    <source>
        <dbReference type="EMBL" id="CAF2042881.1"/>
    </source>
</evidence>
<dbReference type="EMBL" id="CAJNRG010009062">
    <property type="protein sequence ID" value="CAF2109753.1"/>
    <property type="molecule type" value="Genomic_DNA"/>
</dbReference>
<dbReference type="InterPro" id="IPR052095">
    <property type="entry name" value="UNC-13_domain"/>
</dbReference>
<evidence type="ECO:0000259" key="5">
    <source>
        <dbReference type="PROSITE" id="PS50004"/>
    </source>
</evidence>
<dbReference type="PANTHER" id="PTHR45999:SF4">
    <property type="entry name" value="UNC-13-4A, ISOFORM B"/>
    <property type="match status" value="1"/>
</dbReference>
<evidence type="ECO:0000313" key="9">
    <source>
        <dbReference type="EMBL" id="CAF2124802.1"/>
    </source>
</evidence>
<evidence type="ECO:0000256" key="3">
    <source>
        <dbReference type="SAM" id="Coils"/>
    </source>
</evidence>
<dbReference type="Proteomes" id="UP000663887">
    <property type="component" value="Unassembled WGS sequence"/>
</dbReference>
<dbReference type="EMBL" id="CAJOBI010000935">
    <property type="protein sequence ID" value="CAF3853807.1"/>
    <property type="molecule type" value="Genomic_DNA"/>
</dbReference>
<dbReference type="Pfam" id="PF00168">
    <property type="entry name" value="C2"/>
    <property type="match status" value="2"/>
</dbReference>
<protein>
    <recommendedName>
        <fullName evidence="5">C2 domain-containing protein</fullName>
    </recommendedName>
</protein>
<dbReference type="GO" id="GO:0099503">
    <property type="term" value="C:secretory vesicle"/>
    <property type="evidence" value="ECO:0007669"/>
    <property type="project" value="TreeGrafter"/>
</dbReference>
<feature type="coiled-coil region" evidence="3">
    <location>
        <begin position="50"/>
        <end position="77"/>
    </location>
</feature>
<dbReference type="Proteomes" id="UP000676336">
    <property type="component" value="Unassembled WGS sequence"/>
</dbReference>